<name>A0A5J9TY00_9POAL</name>
<comment type="domain">
    <text evidence="13">The twin CX3C motif contains 4 conserved Cys residues that form 2 disulfide bonds in the mitochondrial intermembrane space.</text>
</comment>
<proteinExistence type="inferred from homology"/>
<evidence type="ECO:0000256" key="13">
    <source>
        <dbReference type="RuleBase" id="RU367043"/>
    </source>
</evidence>
<dbReference type="Pfam" id="PF02953">
    <property type="entry name" value="zf-Tim10_DDP"/>
    <property type="match status" value="1"/>
</dbReference>
<dbReference type="Proteomes" id="UP000324897">
    <property type="component" value="Unassembled WGS sequence"/>
</dbReference>
<dbReference type="GO" id="GO:0046872">
    <property type="term" value="F:metal ion binding"/>
    <property type="evidence" value="ECO:0007669"/>
    <property type="project" value="UniProtKB-KW"/>
</dbReference>
<evidence type="ECO:0000256" key="6">
    <source>
        <dbReference type="ARBA" id="ARBA00022927"/>
    </source>
</evidence>
<evidence type="ECO:0000256" key="9">
    <source>
        <dbReference type="ARBA" id="ARBA00023157"/>
    </source>
</evidence>
<evidence type="ECO:0000256" key="10">
    <source>
        <dbReference type="ARBA" id="ARBA00023186"/>
    </source>
</evidence>
<evidence type="ECO:0000313" key="16">
    <source>
        <dbReference type="Proteomes" id="UP000324897"/>
    </source>
</evidence>
<dbReference type="GO" id="GO:0042719">
    <property type="term" value="C:mitochondrial intermembrane space chaperone complex"/>
    <property type="evidence" value="ECO:0007669"/>
    <property type="project" value="UniProtKB-ARBA"/>
</dbReference>
<evidence type="ECO:0000256" key="1">
    <source>
        <dbReference type="ARBA" id="ARBA00004569"/>
    </source>
</evidence>
<evidence type="ECO:0000256" key="4">
    <source>
        <dbReference type="ARBA" id="ARBA00022723"/>
    </source>
</evidence>
<evidence type="ECO:0000259" key="14">
    <source>
        <dbReference type="Pfam" id="PF02953"/>
    </source>
</evidence>
<keyword evidence="8 13" id="KW-0496">Mitochondrion</keyword>
<evidence type="ECO:0000256" key="11">
    <source>
        <dbReference type="ARBA" id="ARBA00058454"/>
    </source>
</evidence>
<reference evidence="15 16" key="1">
    <citation type="journal article" date="2019" name="Sci. Rep.">
        <title>A high-quality genome of Eragrostis curvula grass provides insights into Poaceae evolution and supports new strategies to enhance forage quality.</title>
        <authorList>
            <person name="Carballo J."/>
            <person name="Santos B.A.C.M."/>
            <person name="Zappacosta D."/>
            <person name="Garbus I."/>
            <person name="Selva J.P."/>
            <person name="Gallo C.A."/>
            <person name="Diaz A."/>
            <person name="Albertini E."/>
            <person name="Caccamo M."/>
            <person name="Echenique V."/>
        </authorList>
    </citation>
    <scope>NUCLEOTIDE SEQUENCE [LARGE SCALE GENOMIC DNA]</scope>
    <source>
        <strain evidence="16">cv. Victoria</strain>
        <tissue evidence="15">Leaf</tissue>
    </source>
</reference>
<sequence>MDSFSSSSSAGPSSEEVMEKVRAHLAQAYAQELLETVGNKCFAACVTKPGTSLSRSEGNCVSHCVDRYIEATGIISRALFSSKP</sequence>
<keyword evidence="5" id="KW-0862">Zinc</keyword>
<comment type="caution">
    <text evidence="15">The sequence shown here is derived from an EMBL/GenBank/DDBJ whole genome shotgun (WGS) entry which is preliminary data.</text>
</comment>
<evidence type="ECO:0000256" key="5">
    <source>
        <dbReference type="ARBA" id="ARBA00022833"/>
    </source>
</evidence>
<dbReference type="Gramene" id="TVU16047">
    <property type="protein sequence ID" value="TVU16047"/>
    <property type="gene ID" value="EJB05_39594"/>
</dbReference>
<keyword evidence="9 13" id="KW-1015">Disulfide bond</keyword>
<dbReference type="Gene3D" id="1.10.287.810">
    <property type="entry name" value="Mitochondrial import inner membrane translocase subunit tim13 like domains"/>
    <property type="match status" value="1"/>
</dbReference>
<keyword evidence="6 13" id="KW-0653">Protein transport</keyword>
<comment type="function">
    <text evidence="11">Mitochondrial intermembrane chaperone that participates in the import and insertion of some multi-pass transmembrane proteins into the mitochondrial inner membrane. Also required for the transfer of beta-barrel precursors from the TOM complex to the sorting and assembly machinery (SAM complex) of the outer membrane. Acts as a chaperone-like protein that protects the hydrophobic precursors from aggregation and guide them through the mitochondrial intermembrane space. The TIM8-TIM13 complex mediates the import of some proteins while the predominant TIM9-TIM10 70 kDa complex mediates the import of much more proteins.</text>
</comment>
<dbReference type="EMBL" id="RWGY01000031">
    <property type="protein sequence ID" value="TVU16047.1"/>
    <property type="molecule type" value="Genomic_DNA"/>
</dbReference>
<keyword evidence="3 13" id="KW-0813">Transport</keyword>
<evidence type="ECO:0000256" key="12">
    <source>
        <dbReference type="ARBA" id="ARBA00064596"/>
    </source>
</evidence>
<accession>A0A5J9TY00</accession>
<feature type="domain" description="Tim10-like" evidence="14">
    <location>
        <begin position="21"/>
        <end position="79"/>
    </location>
</feature>
<dbReference type="InterPro" id="IPR004217">
    <property type="entry name" value="Tim10-like"/>
</dbReference>
<evidence type="ECO:0000256" key="3">
    <source>
        <dbReference type="ARBA" id="ARBA00022448"/>
    </source>
</evidence>
<dbReference type="GO" id="GO:0005743">
    <property type="term" value="C:mitochondrial inner membrane"/>
    <property type="evidence" value="ECO:0007669"/>
    <property type="project" value="UniProtKB-SubCell"/>
</dbReference>
<dbReference type="OrthoDB" id="7813104at2759"/>
<evidence type="ECO:0000313" key="15">
    <source>
        <dbReference type="EMBL" id="TVU16047.1"/>
    </source>
</evidence>
<comment type="similarity">
    <text evidence="2 13">Belongs to the small Tim family.</text>
</comment>
<keyword evidence="13" id="KW-0472">Membrane</keyword>
<dbReference type="InterPro" id="IPR035427">
    <property type="entry name" value="Tim10-like_dom_sf"/>
</dbReference>
<keyword evidence="13" id="KW-0999">Mitochondrion inner membrane</keyword>
<protein>
    <recommendedName>
        <fullName evidence="13">Mitochondrial import inner membrane translocase subunit</fullName>
    </recommendedName>
</protein>
<evidence type="ECO:0000256" key="8">
    <source>
        <dbReference type="ARBA" id="ARBA00023128"/>
    </source>
</evidence>
<dbReference type="AlphaFoldDB" id="A0A5J9TY00"/>
<dbReference type="GO" id="GO:0015031">
    <property type="term" value="P:protein transport"/>
    <property type="evidence" value="ECO:0007669"/>
    <property type="project" value="UniProtKB-KW"/>
</dbReference>
<gene>
    <name evidence="15" type="ORF">EJB05_39594</name>
</gene>
<keyword evidence="4" id="KW-0479">Metal-binding</keyword>
<dbReference type="SUPFAM" id="SSF144122">
    <property type="entry name" value="Tim10-like"/>
    <property type="match status" value="1"/>
</dbReference>
<dbReference type="FunFam" id="1.10.287.810:FF:000001">
    <property type="entry name" value="mitochondrial import inner membrane translocase subunit TIM13"/>
    <property type="match status" value="1"/>
</dbReference>
<keyword evidence="7 13" id="KW-0811">Translocation</keyword>
<comment type="subunit">
    <text evidence="12">Heterohexamer; composed of 3 copies of TIM8 and 3 copies of TIM13, named soluble 70 kDa complex. Associates with the TIM22 complex, whose core is composed of TIM22.</text>
</comment>
<keyword evidence="10 13" id="KW-0143">Chaperone</keyword>
<keyword evidence="16" id="KW-1185">Reference proteome</keyword>
<evidence type="ECO:0000256" key="2">
    <source>
        <dbReference type="ARBA" id="ARBA00006720"/>
    </source>
</evidence>
<organism evidence="15 16">
    <name type="scientific">Eragrostis curvula</name>
    <name type="common">weeping love grass</name>
    <dbReference type="NCBI Taxonomy" id="38414"/>
    <lineage>
        <taxon>Eukaryota</taxon>
        <taxon>Viridiplantae</taxon>
        <taxon>Streptophyta</taxon>
        <taxon>Embryophyta</taxon>
        <taxon>Tracheophyta</taxon>
        <taxon>Spermatophyta</taxon>
        <taxon>Magnoliopsida</taxon>
        <taxon>Liliopsida</taxon>
        <taxon>Poales</taxon>
        <taxon>Poaceae</taxon>
        <taxon>PACMAD clade</taxon>
        <taxon>Chloridoideae</taxon>
        <taxon>Eragrostideae</taxon>
        <taxon>Eragrostidinae</taxon>
        <taxon>Eragrostis</taxon>
    </lineage>
</organism>
<evidence type="ECO:0000256" key="7">
    <source>
        <dbReference type="ARBA" id="ARBA00023010"/>
    </source>
</evidence>
<comment type="subcellular location">
    <subcellularLocation>
        <location evidence="13">Mitochondrion inner membrane</location>
        <topology evidence="13">Peripheral membrane protein</topology>
        <orientation evidence="13">Intermembrane side</orientation>
    </subcellularLocation>
    <subcellularLocation>
        <location evidence="1">Mitochondrion intermembrane space</location>
    </subcellularLocation>
</comment>
<dbReference type="GO" id="GO:0045039">
    <property type="term" value="P:protein insertion into mitochondrial inner membrane"/>
    <property type="evidence" value="ECO:0007669"/>
    <property type="project" value="UniProtKB-ARBA"/>
</dbReference>